<dbReference type="EMBL" id="DS268163">
    <property type="protein sequence ID" value="KMU78330.1"/>
    <property type="molecule type" value="Genomic_DNA"/>
</dbReference>
<name>A0A0J8R1W5_COCIT</name>
<accession>A0A0J8R1W5</accession>
<sequence>MNTYHHGTRPCLAQHPSRENRIVMVKSMSFKAAVPALASVPLLAGVRRANRQCAEGAVEPHKPFLIRLSPEWANYVDRVLNRIWIALQAGISRCVGGGFELADNRTGHGIEHRSRTD</sequence>
<protein>
    <submittedName>
        <fullName evidence="1">Uncharacterized protein</fullName>
    </submittedName>
</protein>
<organism evidence="1 2">
    <name type="scientific">Coccidioides immitis RMSCC 3703</name>
    <dbReference type="NCBI Taxonomy" id="454286"/>
    <lineage>
        <taxon>Eukaryota</taxon>
        <taxon>Fungi</taxon>
        <taxon>Dikarya</taxon>
        <taxon>Ascomycota</taxon>
        <taxon>Pezizomycotina</taxon>
        <taxon>Eurotiomycetes</taxon>
        <taxon>Eurotiomycetidae</taxon>
        <taxon>Onygenales</taxon>
        <taxon>Onygenaceae</taxon>
        <taxon>Coccidioides</taxon>
    </lineage>
</organism>
<proteinExistence type="predicted"/>
<reference evidence="2" key="1">
    <citation type="journal article" date="2010" name="Genome Res.">
        <title>Population genomic sequencing of Coccidioides fungi reveals recent hybridization and transposon control.</title>
        <authorList>
            <person name="Neafsey D.E."/>
            <person name="Barker B.M."/>
            <person name="Sharpton T.J."/>
            <person name="Stajich J.E."/>
            <person name="Park D.J."/>
            <person name="Whiston E."/>
            <person name="Hung C.-Y."/>
            <person name="McMahan C."/>
            <person name="White J."/>
            <person name="Sykes S."/>
            <person name="Heiman D."/>
            <person name="Young S."/>
            <person name="Zeng Q."/>
            <person name="Abouelleil A."/>
            <person name="Aftuck L."/>
            <person name="Bessette D."/>
            <person name="Brown A."/>
            <person name="FitzGerald M."/>
            <person name="Lui A."/>
            <person name="Macdonald J.P."/>
            <person name="Priest M."/>
            <person name="Orbach M.J."/>
            <person name="Galgiani J.N."/>
            <person name="Kirkland T.N."/>
            <person name="Cole G.T."/>
            <person name="Birren B.W."/>
            <person name="Henn M.R."/>
            <person name="Taylor J.W."/>
            <person name="Rounsley S.D."/>
        </authorList>
    </citation>
    <scope>NUCLEOTIDE SEQUENCE [LARGE SCALE GENOMIC DNA]</scope>
    <source>
        <strain evidence="2">RMSCC 3703</strain>
    </source>
</reference>
<dbReference type="Proteomes" id="UP000054559">
    <property type="component" value="Unassembled WGS sequence"/>
</dbReference>
<evidence type="ECO:0000313" key="1">
    <source>
        <dbReference type="EMBL" id="KMU78330.1"/>
    </source>
</evidence>
<evidence type="ECO:0000313" key="2">
    <source>
        <dbReference type="Proteomes" id="UP000054559"/>
    </source>
</evidence>
<dbReference type="AlphaFoldDB" id="A0A0J8R1W5"/>
<gene>
    <name evidence="1" type="ORF">CISG_06566</name>
</gene>